<reference evidence="1 2" key="1">
    <citation type="submission" date="2018-08" db="EMBL/GenBank/DDBJ databases">
        <title>Meiothermus granaticius genome AF-68 sequencing project.</title>
        <authorList>
            <person name="Da Costa M.S."/>
            <person name="Albuquerque L."/>
            <person name="Raposo P."/>
            <person name="Froufe H.J.C."/>
            <person name="Barroso C.S."/>
            <person name="Egas C."/>
        </authorList>
    </citation>
    <scope>NUCLEOTIDE SEQUENCE [LARGE SCALE GENOMIC DNA]</scope>
    <source>
        <strain evidence="1 2">AF-68</strain>
    </source>
</reference>
<dbReference type="EMBL" id="QWLB01000025">
    <property type="protein sequence ID" value="RIH92096.1"/>
    <property type="molecule type" value="Genomic_DNA"/>
</dbReference>
<dbReference type="Proteomes" id="UP000266178">
    <property type="component" value="Unassembled WGS sequence"/>
</dbReference>
<name>A0A399F8U8_9DEIN</name>
<organism evidence="1 2">
    <name type="scientific">Meiothermus granaticius NBRC 107808</name>
    <dbReference type="NCBI Taxonomy" id="1227551"/>
    <lineage>
        <taxon>Bacteria</taxon>
        <taxon>Thermotogati</taxon>
        <taxon>Deinococcota</taxon>
        <taxon>Deinococci</taxon>
        <taxon>Thermales</taxon>
        <taxon>Thermaceae</taxon>
        <taxon>Meiothermus</taxon>
    </lineage>
</organism>
<sequence>MVILAVLMVLTLGPIAASFRLTGQNNRTLNATTQAQQIMEGIRGSWQNLNCYQRTQAAIGTLPGNVSVGVSSYNPITNTTTAIGNLSTVAVGASCTTGTITNATYKRVVVSVRQNANMASPVLAQLTLDIPSP</sequence>
<keyword evidence="2" id="KW-1185">Reference proteome</keyword>
<accession>A0A399F8U8</accession>
<gene>
    <name evidence="1" type="ORF">Mgrana_01973</name>
</gene>
<protein>
    <submittedName>
        <fullName evidence="1">Uncharacterized protein</fullName>
    </submittedName>
</protein>
<comment type="caution">
    <text evidence="1">The sequence shown here is derived from an EMBL/GenBank/DDBJ whole genome shotgun (WGS) entry which is preliminary data.</text>
</comment>
<proteinExistence type="predicted"/>
<evidence type="ECO:0000313" key="1">
    <source>
        <dbReference type="EMBL" id="RIH92096.1"/>
    </source>
</evidence>
<evidence type="ECO:0000313" key="2">
    <source>
        <dbReference type="Proteomes" id="UP000266178"/>
    </source>
</evidence>
<dbReference type="AlphaFoldDB" id="A0A399F8U8"/>